<dbReference type="PATRIC" id="fig|1232189.3.peg.581"/>
<keyword evidence="3" id="KW-1133">Transmembrane helix</keyword>
<dbReference type="InterPro" id="IPR010090">
    <property type="entry name" value="Phage_tape_meas"/>
</dbReference>
<dbReference type="Pfam" id="PF10145">
    <property type="entry name" value="PhageMin_Tail"/>
    <property type="match status" value="1"/>
</dbReference>
<name>M1ZYX2_CLOBO</name>
<dbReference type="NCBIfam" id="TIGR01760">
    <property type="entry name" value="tape_meas_TP901"/>
    <property type="match status" value="1"/>
</dbReference>
<sequence length="866" mass="92481">MAGLKELTYVVSFESKDSALSEVLKKEKQIDSGFENITQSSTKAANSFSKIAQSSASVGTIVGNITKASSGMGYQFEKSNEEAKSIKERLIGVAQASLNLNQNFNGVNTQLSSASAHYAKLREESNQIKTSTASTNSELSKATSYYAKMKEETKQTSTGYSTINNELRKASSYYAKNTEKTTKIKKDVKDLADAYRDTNGKIRYANGDLVKMQELTRAARKEARGLKDETKGVKENTGGMSGGLMKLVKLGVGAFTAKKVYDLGKVMMSTYAEFEQGMANVHATMGKISNDDYETLRSAAMKAGETTRYSSTQAAEALNYMALAGWNAKQSAGALPTVLNLAAAGAMDIQLASDLVTDSMSALGLKFEDLTMFSDQMARTSQKSNTNVQQLGEAILTVGAVAKDAGLDTLGLNTELGILADSGYKGAKGGTALRNVLLNLTSPQKNVADKLKELGVATADSNGKIRPLNSILIDLKKSMSGMTEAQQQQIKALIGGKENVAGLSILLDGAGEKYDTLSAKIKDSNGASQEMADVQNNTVSGALDMLKNKLSNAMIEFVNNQNAGEGFKDALVSISEHIPQLLNDLEWFMNKFGEVAQFVVENKDIIVPAIAGIVTSVITMKIIQTVVDLYGKWKKATELMTGAQAALNVVLNLNPIGLVITLVAGLVAGLIVLYNKSETARYYMDLFFNGLKNVGIAALNVVIDKINYFISKINMLIDLINKIPSVNVPNIPELDHLAPSAGPKKPDTKGIGKGSTSVTAAGRGGKIIQKLATGTKNAIGGKTLVGENGPEILNLNRGDEVTPANTTRRLLNQGNKSSTPNININIDIHDSGNPRATGKAVAEIVREELASIFNTTSMQLSYTDIG</sequence>
<dbReference type="Proteomes" id="UP000011944">
    <property type="component" value="Unassembled WGS sequence"/>
</dbReference>
<protein>
    <submittedName>
        <fullName evidence="5">Phage protein</fullName>
    </submittedName>
</protein>
<evidence type="ECO:0000313" key="5">
    <source>
        <dbReference type="EMBL" id="EKN42964.1"/>
    </source>
</evidence>
<proteinExistence type="predicted"/>
<evidence type="ECO:0000256" key="3">
    <source>
        <dbReference type="SAM" id="Phobius"/>
    </source>
</evidence>
<dbReference type="EMBL" id="AMXI01000197">
    <property type="protein sequence ID" value="EKN42964.1"/>
    <property type="molecule type" value="Genomic_DNA"/>
</dbReference>
<feature type="domain" description="Phage tail tape measure protein" evidence="4">
    <location>
        <begin position="298"/>
        <end position="492"/>
    </location>
</feature>
<keyword evidence="3" id="KW-0472">Membrane</keyword>
<comment type="caution">
    <text evidence="5">The sequence shown here is derived from an EMBL/GenBank/DDBJ whole genome shotgun (WGS) entry which is preliminary data.</text>
</comment>
<evidence type="ECO:0000313" key="6">
    <source>
        <dbReference type="Proteomes" id="UP000011944"/>
    </source>
</evidence>
<evidence type="ECO:0000256" key="1">
    <source>
        <dbReference type="ARBA" id="ARBA00022612"/>
    </source>
</evidence>
<evidence type="ECO:0000259" key="4">
    <source>
        <dbReference type="Pfam" id="PF10145"/>
    </source>
</evidence>
<organism evidence="5 6">
    <name type="scientific">Clostridium botulinum CFSAN001627</name>
    <dbReference type="NCBI Taxonomy" id="1232189"/>
    <lineage>
        <taxon>Bacteria</taxon>
        <taxon>Bacillati</taxon>
        <taxon>Bacillota</taxon>
        <taxon>Clostridia</taxon>
        <taxon>Eubacteriales</taxon>
        <taxon>Clostridiaceae</taxon>
        <taxon>Clostridium</taxon>
    </lineage>
</organism>
<evidence type="ECO:0000256" key="2">
    <source>
        <dbReference type="SAM" id="MobiDB-lite"/>
    </source>
</evidence>
<feature type="transmembrane region" description="Helical" evidence="3">
    <location>
        <begin position="656"/>
        <end position="674"/>
    </location>
</feature>
<reference evidence="5 6" key="1">
    <citation type="submission" date="2012-10" db="EMBL/GenBank/DDBJ databases">
        <authorList>
            <person name="Strain E.A."/>
            <person name="Brown E."/>
            <person name="Allard M.W."/>
            <person name="Gonzalez-Escalona N."/>
            <person name="Timme R."/>
        </authorList>
    </citation>
    <scope>NUCLEOTIDE SEQUENCE [LARGE SCALE GENOMIC DNA]</scope>
    <source>
        <strain evidence="5 6">CFSAN001627</strain>
    </source>
</reference>
<feature type="region of interest" description="Disordered" evidence="2">
    <location>
        <begin position="739"/>
        <end position="758"/>
    </location>
</feature>
<dbReference type="AlphaFoldDB" id="M1ZYX2"/>
<keyword evidence="3" id="KW-0812">Transmembrane</keyword>
<accession>M1ZYX2</accession>
<dbReference type="PANTHER" id="PTHR37813">
    <property type="entry name" value="FELS-2 PROPHAGE PROTEIN"/>
    <property type="match status" value="1"/>
</dbReference>
<keyword evidence="1" id="KW-1188">Viral release from host cell</keyword>
<gene>
    <name evidence="5" type="ORF">CFSAN001627_03565</name>
</gene>
<reference evidence="5 6" key="2">
    <citation type="submission" date="2013-03" db="EMBL/GenBank/DDBJ databases">
        <title>Diversity in Clostridium botulinum.</title>
        <authorList>
            <person name="Timme R.E."/>
            <person name="Allard M."/>
            <person name="Luo Y."/>
            <person name="Strain E."/>
            <person name="Gonzalez-Escalona N."/>
            <person name="Brown E."/>
        </authorList>
    </citation>
    <scope>NUCLEOTIDE SEQUENCE [LARGE SCALE GENOMIC DNA]</scope>
    <source>
        <strain evidence="5 6">CFSAN001627</strain>
    </source>
</reference>
<dbReference type="PANTHER" id="PTHR37813:SF1">
    <property type="entry name" value="FELS-2 PROPHAGE PROTEIN"/>
    <property type="match status" value="1"/>
</dbReference>